<comment type="caution">
    <text evidence="2">The sequence shown here is derived from an EMBL/GenBank/DDBJ whole genome shotgun (WGS) entry which is preliminary data.</text>
</comment>
<evidence type="ECO:0000256" key="1">
    <source>
        <dbReference type="SAM" id="MobiDB-lite"/>
    </source>
</evidence>
<dbReference type="Proteomes" id="UP001214441">
    <property type="component" value="Unassembled WGS sequence"/>
</dbReference>
<feature type="region of interest" description="Disordered" evidence="1">
    <location>
        <begin position="1"/>
        <end position="28"/>
    </location>
</feature>
<feature type="region of interest" description="Disordered" evidence="1">
    <location>
        <begin position="144"/>
        <end position="172"/>
    </location>
</feature>
<gene>
    <name evidence="2" type="ORF">NMN56_021125</name>
</gene>
<evidence type="ECO:0000313" key="3">
    <source>
        <dbReference type="Proteomes" id="UP001214441"/>
    </source>
</evidence>
<accession>A0ABT6ZZC5</accession>
<dbReference type="EMBL" id="JANCPR020000020">
    <property type="protein sequence ID" value="MDJ1134423.1"/>
    <property type="molecule type" value="Genomic_DNA"/>
</dbReference>
<organism evidence="2 3">
    <name type="scientific">Streptomyces iconiensis</name>
    <dbReference type="NCBI Taxonomy" id="1384038"/>
    <lineage>
        <taxon>Bacteria</taxon>
        <taxon>Bacillati</taxon>
        <taxon>Actinomycetota</taxon>
        <taxon>Actinomycetes</taxon>
        <taxon>Kitasatosporales</taxon>
        <taxon>Streptomycetaceae</taxon>
        <taxon>Streptomyces</taxon>
    </lineage>
</organism>
<proteinExistence type="predicted"/>
<keyword evidence="3" id="KW-1185">Reference proteome</keyword>
<name>A0ABT6ZZC5_9ACTN</name>
<protein>
    <submittedName>
        <fullName evidence="2">Uncharacterized protein</fullName>
    </submittedName>
</protein>
<evidence type="ECO:0000313" key="2">
    <source>
        <dbReference type="EMBL" id="MDJ1134423.1"/>
    </source>
</evidence>
<reference evidence="2 3" key="1">
    <citation type="submission" date="2023-05" db="EMBL/GenBank/DDBJ databases">
        <title>Streptantibioticus silvisoli sp. nov., acidotolerant actinomycetes 1 from pine litter.</title>
        <authorList>
            <person name="Swiecimska M."/>
            <person name="Golinska P."/>
            <person name="Sangal V."/>
            <person name="Wachnowicz B."/>
            <person name="Goodfellow M."/>
        </authorList>
    </citation>
    <scope>NUCLEOTIDE SEQUENCE [LARGE SCALE GENOMIC DNA]</scope>
    <source>
        <strain evidence="2 3">DSM 42109</strain>
    </source>
</reference>
<dbReference type="RefSeq" id="WP_274041920.1">
    <property type="nucleotide sequence ID" value="NZ_JANCPR020000020.1"/>
</dbReference>
<sequence>MSEHPGSWRDLLGQAGQPAGHGEVPDMRLASAGDVGAGIDGAGGVLRQSRMPWRSASGVARGFGRSMSTAKEELGTSHGKLKVGTEGLSSIAVLAAVRESWETRLGDAQAECASLDVKLRNVAAAHNENDHAVQGSFAKLGEQGAEAVGRGQTGRAGLVNGMSLPPDQGVRP</sequence>